<keyword evidence="2" id="KW-1185">Reference proteome</keyword>
<name>A0A4Q7Y4C7_9ACTN</name>
<dbReference type="PANTHER" id="PTHR37807:SF3">
    <property type="entry name" value="OS07G0160300 PROTEIN"/>
    <property type="match status" value="1"/>
</dbReference>
<dbReference type="Proteomes" id="UP000292507">
    <property type="component" value="Unassembled WGS sequence"/>
</dbReference>
<dbReference type="RefSeq" id="WP_158657632.1">
    <property type="nucleotide sequence ID" value="NZ_POQT01000032.1"/>
</dbReference>
<dbReference type="Gene3D" id="3.40.50.300">
    <property type="entry name" value="P-loop containing nucleotide triphosphate hydrolases"/>
    <property type="match status" value="1"/>
</dbReference>
<reference evidence="1 2" key="1">
    <citation type="submission" date="2019-02" db="EMBL/GenBank/DDBJ databases">
        <title>Sequencing the genomes of 1000 actinobacteria strains.</title>
        <authorList>
            <person name="Klenk H.-P."/>
        </authorList>
    </citation>
    <scope>NUCLEOTIDE SEQUENCE [LARGE SCALE GENOMIC DNA]</scope>
    <source>
        <strain evidence="1 2">DSM 44509</strain>
    </source>
</reference>
<proteinExistence type="predicted"/>
<dbReference type="AlphaFoldDB" id="A0A4Q7Y4C7"/>
<dbReference type="GO" id="GO:0016301">
    <property type="term" value="F:kinase activity"/>
    <property type="evidence" value="ECO:0007669"/>
    <property type="project" value="UniProtKB-KW"/>
</dbReference>
<dbReference type="PANTHER" id="PTHR37807">
    <property type="entry name" value="OS07G0160300 PROTEIN"/>
    <property type="match status" value="1"/>
</dbReference>
<comment type="caution">
    <text evidence="1">The sequence shown here is derived from an EMBL/GenBank/DDBJ whole genome shotgun (WGS) entry which is preliminary data.</text>
</comment>
<keyword evidence="1" id="KW-0808">Transferase</keyword>
<accession>A0A4Q7Y4C7</accession>
<evidence type="ECO:0000313" key="2">
    <source>
        <dbReference type="Proteomes" id="UP000292507"/>
    </source>
</evidence>
<evidence type="ECO:0000313" key="1">
    <source>
        <dbReference type="EMBL" id="RZU30679.1"/>
    </source>
</evidence>
<sequence>MLIVVSGLPGVGKSAVAAELAARLAATWISVDPIEDALLRAGLPPAWETGVAAYEAAGAVAVQNLLAGRVVVADAVNDSEPARQTWRSASVEADAEVRFVLLTLDDDGEHRRRLEGRTRGFTRVPEPSWDDVVARAGSYAPWAEGTCARIDAGRPLDAVVLDIRRGLSGP</sequence>
<dbReference type="EMBL" id="SHKV01000001">
    <property type="protein sequence ID" value="RZU30679.1"/>
    <property type="molecule type" value="Genomic_DNA"/>
</dbReference>
<organism evidence="1 2">
    <name type="scientific">Blastococcus saxobsidens</name>
    <dbReference type="NCBI Taxonomy" id="138336"/>
    <lineage>
        <taxon>Bacteria</taxon>
        <taxon>Bacillati</taxon>
        <taxon>Actinomycetota</taxon>
        <taxon>Actinomycetes</taxon>
        <taxon>Geodermatophilales</taxon>
        <taxon>Geodermatophilaceae</taxon>
        <taxon>Blastococcus</taxon>
    </lineage>
</organism>
<dbReference type="SUPFAM" id="SSF52540">
    <property type="entry name" value="P-loop containing nucleoside triphosphate hydrolases"/>
    <property type="match status" value="1"/>
</dbReference>
<dbReference type="InterPro" id="IPR027417">
    <property type="entry name" value="P-loop_NTPase"/>
</dbReference>
<gene>
    <name evidence="1" type="ORF">BKA19_0302</name>
</gene>
<keyword evidence="1" id="KW-0418">Kinase</keyword>
<dbReference type="Pfam" id="PF13671">
    <property type="entry name" value="AAA_33"/>
    <property type="match status" value="1"/>
</dbReference>
<protein>
    <submittedName>
        <fullName evidence="1">Putative kinase</fullName>
    </submittedName>
</protein>